<dbReference type="PANTHER" id="PTHR12461:SF105">
    <property type="entry name" value="HYPOXIA-INDUCIBLE FACTOR 1-ALPHA INHIBITOR"/>
    <property type="match status" value="1"/>
</dbReference>
<dbReference type="InterPro" id="IPR041667">
    <property type="entry name" value="Cupin_8"/>
</dbReference>
<evidence type="ECO:0000313" key="2">
    <source>
        <dbReference type="EMBL" id="CAE7529956.1"/>
    </source>
</evidence>
<organism evidence="2 3">
    <name type="scientific">Symbiodinium pilosum</name>
    <name type="common">Dinoflagellate</name>
    <dbReference type="NCBI Taxonomy" id="2952"/>
    <lineage>
        <taxon>Eukaryota</taxon>
        <taxon>Sar</taxon>
        <taxon>Alveolata</taxon>
        <taxon>Dinophyceae</taxon>
        <taxon>Suessiales</taxon>
        <taxon>Symbiodiniaceae</taxon>
        <taxon>Symbiodinium</taxon>
    </lineage>
</organism>
<dbReference type="InterPro" id="IPR014710">
    <property type="entry name" value="RmlC-like_jellyroll"/>
</dbReference>
<dbReference type="PANTHER" id="PTHR12461">
    <property type="entry name" value="HYPOXIA-INDUCIBLE FACTOR 1 ALPHA INHIBITOR-RELATED"/>
    <property type="match status" value="1"/>
</dbReference>
<dbReference type="Proteomes" id="UP000649617">
    <property type="component" value="Unassembled WGS sequence"/>
</dbReference>
<protein>
    <submittedName>
        <fullName evidence="2">Hif1an protein</fullName>
    </submittedName>
</protein>
<dbReference type="AlphaFoldDB" id="A0A812TN77"/>
<evidence type="ECO:0000259" key="1">
    <source>
        <dbReference type="PROSITE" id="PS51184"/>
    </source>
</evidence>
<dbReference type="SUPFAM" id="SSF51197">
    <property type="entry name" value="Clavaminate synthase-like"/>
    <property type="match status" value="1"/>
</dbReference>
<dbReference type="InterPro" id="IPR003347">
    <property type="entry name" value="JmjC_dom"/>
</dbReference>
<dbReference type="Pfam" id="PF13621">
    <property type="entry name" value="Cupin_8"/>
    <property type="match status" value="1"/>
</dbReference>
<keyword evidence="3" id="KW-1185">Reference proteome</keyword>
<dbReference type="EMBL" id="CAJNIZ010031336">
    <property type="protein sequence ID" value="CAE7529956.1"/>
    <property type="molecule type" value="Genomic_DNA"/>
</dbReference>
<proteinExistence type="predicted"/>
<comment type="caution">
    <text evidence="2">The sequence shown here is derived from an EMBL/GenBank/DDBJ whole genome shotgun (WGS) entry which is preliminary data.</text>
</comment>
<name>A0A812TN77_SYMPI</name>
<dbReference type="Gene3D" id="2.60.120.10">
    <property type="entry name" value="Jelly Rolls"/>
    <property type="match status" value="1"/>
</dbReference>
<dbReference type="OrthoDB" id="333018at2759"/>
<gene>
    <name evidence="2" type="primary">hif1an</name>
    <name evidence="2" type="ORF">SPIL2461_LOCUS13956</name>
</gene>
<feature type="non-terminal residue" evidence="2">
    <location>
        <position position="385"/>
    </location>
</feature>
<feature type="domain" description="JmjC" evidence="1">
    <location>
        <begin position="88"/>
        <end position="258"/>
    </location>
</feature>
<accession>A0A812TN77</accession>
<dbReference type="PROSITE" id="PS51184">
    <property type="entry name" value="JMJC"/>
    <property type="match status" value="1"/>
</dbReference>
<evidence type="ECO:0000313" key="3">
    <source>
        <dbReference type="Proteomes" id="UP000649617"/>
    </source>
</evidence>
<reference evidence="2" key="1">
    <citation type="submission" date="2021-02" db="EMBL/GenBank/DDBJ databases">
        <authorList>
            <person name="Dougan E. K."/>
            <person name="Rhodes N."/>
            <person name="Thang M."/>
            <person name="Chan C."/>
        </authorList>
    </citation>
    <scope>NUCLEOTIDE SEQUENCE</scope>
</reference>
<dbReference type="SMART" id="SM00558">
    <property type="entry name" value="JmjC"/>
    <property type="match status" value="1"/>
</dbReference>
<sequence>ANAVEKWTFEYLESNMAQSSEWRVHIAPAPQRRFQRVYGEGVGEGVVTLMNFTDFAEKSASDSGHAYYMQVPFVGRPLEAMGTDPYGDAMREDRENFQWPWLRQLIQDAQLGPMENNQLWIGRGGSLTPCHYDKAENLHAQICGEKQFLLIPPEETFAVYPYPIDHPLDSFAMVDLEQPDLDRFPAFADVQCLEASLEPGDLLYLPRCAKEMNSPPQLAGPRNQSLTYLTEGYGDNISLNFWLSPSAQDQNEDEDGMPIHMRLFQEAPRRCWPLLAHRFLEDFSGGMIERFVAAKALPADFDSKRFLQELAFGWAEDTPPGLQPMGAQVRGVLASLMPGASPEELEGFLRGTAASPRLTCAPSAEAEVTTASEGQLGGWLSEPIA</sequence>